<organism evidence="2 3">
    <name type="scientific">Lentithecium fluviatile CBS 122367</name>
    <dbReference type="NCBI Taxonomy" id="1168545"/>
    <lineage>
        <taxon>Eukaryota</taxon>
        <taxon>Fungi</taxon>
        <taxon>Dikarya</taxon>
        <taxon>Ascomycota</taxon>
        <taxon>Pezizomycotina</taxon>
        <taxon>Dothideomycetes</taxon>
        <taxon>Pleosporomycetidae</taxon>
        <taxon>Pleosporales</taxon>
        <taxon>Massarineae</taxon>
        <taxon>Lentitheciaceae</taxon>
        <taxon>Lentithecium</taxon>
    </lineage>
</organism>
<dbReference type="Proteomes" id="UP000799291">
    <property type="component" value="Unassembled WGS sequence"/>
</dbReference>
<dbReference type="PANTHER" id="PTHR38111:SF2">
    <property type="entry name" value="FINGER DOMAIN PROTEIN, PUTATIVE (AFU_ORTHOLOGUE AFUA_1G01560)-RELATED"/>
    <property type="match status" value="1"/>
</dbReference>
<keyword evidence="3" id="KW-1185">Reference proteome</keyword>
<evidence type="ECO:0008006" key="4">
    <source>
        <dbReference type="Google" id="ProtNLM"/>
    </source>
</evidence>
<evidence type="ECO:0000313" key="2">
    <source>
        <dbReference type="EMBL" id="KAF2677773.1"/>
    </source>
</evidence>
<dbReference type="SUPFAM" id="SSF57701">
    <property type="entry name" value="Zn2/Cys6 DNA-binding domain"/>
    <property type="match status" value="1"/>
</dbReference>
<sequence length="513" mass="57693">MLRTLVRHATFCLVPVRLHMPPTVGPYDGRKARRKRCDACVKLKIKCHGGFPCTSCQRTKRSCKAPTKPTTSMPIFVRETLSTGGNNASCALLVCKTTFPLLQSPCPTRSDRSIPYFVTSFLPMNIFTSDTMVIGTELLSMARTSPALRDAMHAIAGLHRNQQDQLTLAGGNGHCESSEVLQAYNRSVSCIQYRIASSEFLDDPSALWTTFLLGLLELMRDSTGENWLSHFLHGTCVILRLQRPEDFTRPGLQNLQKRTFFLATRIFEIARSLIYTSPTFHSEPEWMAALLKLWECEGVTLWHPKEALFDMLPSFSHLSIRALQFCDHVAQFSVDARNALFQSLANEGLVLQRSLQQWWEETLVWEQTFSEQGIHIAVPRKSDTELLVAYLYYHAISIYLSGTYDYHVHWSYPDAPSAPILPRSKIYWHVSEILCLSHKLLTHGAAGVLLLFPLRVAGARAADLRSRQDILNLLHTTARRGFVVAEAFSSDLSSLWASKSIREGGLGTGEEGM</sequence>
<dbReference type="Pfam" id="PF11951">
    <property type="entry name" value="Fungal_trans_2"/>
    <property type="match status" value="1"/>
</dbReference>
<dbReference type="EMBL" id="MU005618">
    <property type="protein sequence ID" value="KAF2677773.1"/>
    <property type="molecule type" value="Genomic_DNA"/>
</dbReference>
<dbReference type="GO" id="GO:0008270">
    <property type="term" value="F:zinc ion binding"/>
    <property type="evidence" value="ECO:0007669"/>
    <property type="project" value="InterPro"/>
</dbReference>
<proteinExistence type="predicted"/>
<dbReference type="OrthoDB" id="194358at2759"/>
<dbReference type="InterPro" id="IPR036864">
    <property type="entry name" value="Zn2-C6_fun-type_DNA-bd_sf"/>
</dbReference>
<dbReference type="Gene3D" id="4.10.240.10">
    <property type="entry name" value="Zn(2)-C6 fungal-type DNA-binding domain"/>
    <property type="match status" value="1"/>
</dbReference>
<gene>
    <name evidence="2" type="ORF">K458DRAFT_155739</name>
</gene>
<dbReference type="GO" id="GO:0000981">
    <property type="term" value="F:DNA-binding transcription factor activity, RNA polymerase II-specific"/>
    <property type="evidence" value="ECO:0007669"/>
    <property type="project" value="InterPro"/>
</dbReference>
<dbReference type="InterPro" id="IPR021858">
    <property type="entry name" value="Fun_TF"/>
</dbReference>
<evidence type="ECO:0000313" key="3">
    <source>
        <dbReference type="Proteomes" id="UP000799291"/>
    </source>
</evidence>
<protein>
    <recommendedName>
        <fullName evidence="4">Zn(2)-C6 fungal-type domain-containing protein</fullName>
    </recommendedName>
</protein>
<reference evidence="2" key="1">
    <citation type="journal article" date="2020" name="Stud. Mycol.">
        <title>101 Dothideomycetes genomes: a test case for predicting lifestyles and emergence of pathogens.</title>
        <authorList>
            <person name="Haridas S."/>
            <person name="Albert R."/>
            <person name="Binder M."/>
            <person name="Bloem J."/>
            <person name="Labutti K."/>
            <person name="Salamov A."/>
            <person name="Andreopoulos B."/>
            <person name="Baker S."/>
            <person name="Barry K."/>
            <person name="Bills G."/>
            <person name="Bluhm B."/>
            <person name="Cannon C."/>
            <person name="Castanera R."/>
            <person name="Culley D."/>
            <person name="Daum C."/>
            <person name="Ezra D."/>
            <person name="Gonzalez J."/>
            <person name="Henrissat B."/>
            <person name="Kuo A."/>
            <person name="Liang C."/>
            <person name="Lipzen A."/>
            <person name="Lutzoni F."/>
            <person name="Magnuson J."/>
            <person name="Mondo S."/>
            <person name="Nolan M."/>
            <person name="Ohm R."/>
            <person name="Pangilinan J."/>
            <person name="Park H.-J."/>
            <person name="Ramirez L."/>
            <person name="Alfaro M."/>
            <person name="Sun H."/>
            <person name="Tritt A."/>
            <person name="Yoshinaga Y."/>
            <person name="Zwiers L.-H."/>
            <person name="Turgeon B."/>
            <person name="Goodwin S."/>
            <person name="Spatafora J."/>
            <person name="Crous P."/>
            <person name="Grigoriev I."/>
        </authorList>
    </citation>
    <scope>NUCLEOTIDE SEQUENCE</scope>
    <source>
        <strain evidence="2">CBS 122367</strain>
    </source>
</reference>
<accession>A0A6G1IIF7</accession>
<dbReference type="PANTHER" id="PTHR38111">
    <property type="entry name" value="ZN(2)-C6 FUNGAL-TYPE DOMAIN-CONTAINING PROTEIN-RELATED"/>
    <property type="match status" value="1"/>
</dbReference>
<dbReference type="CDD" id="cd00067">
    <property type="entry name" value="GAL4"/>
    <property type="match status" value="1"/>
</dbReference>
<name>A0A6G1IIF7_9PLEO</name>
<dbReference type="AlphaFoldDB" id="A0A6G1IIF7"/>
<evidence type="ECO:0000256" key="1">
    <source>
        <dbReference type="ARBA" id="ARBA00023242"/>
    </source>
</evidence>
<dbReference type="InterPro" id="IPR053178">
    <property type="entry name" value="Osmoadaptation_assoc"/>
</dbReference>
<keyword evidence="1" id="KW-0539">Nucleus</keyword>
<dbReference type="InterPro" id="IPR001138">
    <property type="entry name" value="Zn2Cys6_DnaBD"/>
</dbReference>